<comment type="caution">
    <text evidence="1">The sequence shown here is derived from an EMBL/GenBank/DDBJ whole genome shotgun (WGS) entry which is preliminary data.</text>
</comment>
<gene>
    <name evidence="1" type="ORF">F2P81_015395</name>
</gene>
<protein>
    <submittedName>
        <fullName evidence="1">Uncharacterized protein</fullName>
    </submittedName>
</protein>
<dbReference type="AlphaFoldDB" id="A0A6A4SKP8"/>
<reference evidence="1 2" key="1">
    <citation type="submission" date="2019-06" db="EMBL/GenBank/DDBJ databases">
        <title>Draft genomes of female and male turbot (Scophthalmus maximus).</title>
        <authorList>
            <person name="Xu H."/>
            <person name="Xu X.-W."/>
            <person name="Shao C."/>
            <person name="Chen S."/>
        </authorList>
    </citation>
    <scope>NUCLEOTIDE SEQUENCE [LARGE SCALE GENOMIC DNA]</scope>
    <source>
        <strain evidence="1">Ysfricsl-2016a</strain>
        <tissue evidence="1">Blood</tissue>
    </source>
</reference>
<accession>A0A6A4SKP8</accession>
<name>A0A6A4SKP8_SCOMX</name>
<organism evidence="1 2">
    <name type="scientific">Scophthalmus maximus</name>
    <name type="common">Turbot</name>
    <name type="synonym">Psetta maxima</name>
    <dbReference type="NCBI Taxonomy" id="52904"/>
    <lineage>
        <taxon>Eukaryota</taxon>
        <taxon>Metazoa</taxon>
        <taxon>Chordata</taxon>
        <taxon>Craniata</taxon>
        <taxon>Vertebrata</taxon>
        <taxon>Euteleostomi</taxon>
        <taxon>Actinopterygii</taxon>
        <taxon>Neopterygii</taxon>
        <taxon>Teleostei</taxon>
        <taxon>Neoteleostei</taxon>
        <taxon>Acanthomorphata</taxon>
        <taxon>Carangaria</taxon>
        <taxon>Pleuronectiformes</taxon>
        <taxon>Pleuronectoidei</taxon>
        <taxon>Scophthalmidae</taxon>
        <taxon>Scophthalmus</taxon>
    </lineage>
</organism>
<sequence>MSREMPVVIPSPVNNVNNIFLKRRRRRSGFAVNKHPRAASFRPRFANQQSADVSRKSVIECRTLFFGNPTKRRLAAVCESSSQLVYHRFLCKLSGRKNKKSSKLPKHRNNSSCKCRSGFVLHQRTQRVATAGPQRAGEDTPKDDIIISICVQNSLHEVLNCADYERNPNDWDRLAE</sequence>
<dbReference type="EMBL" id="VEVO01000013">
    <property type="protein sequence ID" value="KAF0033105.1"/>
    <property type="molecule type" value="Genomic_DNA"/>
</dbReference>
<dbReference type="Proteomes" id="UP000438429">
    <property type="component" value="Unassembled WGS sequence"/>
</dbReference>
<proteinExistence type="predicted"/>
<evidence type="ECO:0000313" key="1">
    <source>
        <dbReference type="EMBL" id="KAF0033105.1"/>
    </source>
</evidence>
<evidence type="ECO:0000313" key="2">
    <source>
        <dbReference type="Proteomes" id="UP000438429"/>
    </source>
</evidence>